<dbReference type="InterPro" id="IPR001138">
    <property type="entry name" value="Zn2Cys6_DnaBD"/>
</dbReference>
<sequence>MPVDPNGAETSAAGAKRKRTPAPDEGRQSVPPMQHSGVGPPINYLSKAKPERLRLIEGDSETFGDVLGMIDDYEGVLQRQESLAANLGAKLVGPLLLKSFEKLFDGPIKTITPYAFGVEQTPVSWLEIVTYARTNPADFVLTETIQGFRACRFWIKGGQVEISEDDWRLIMSGGPERMIPTQPLAEDEAAELGTLNILETRLAMLIKKADAVASKARQLNYQLKGRKTAVLNRKSAEQPLNPDPENRNFTPAPFSVINARSNGEAKMQQNLLDQFTSLDRRQSAPHGRPRTSRTSAVEQPTFHSYGSQEPDTRRLSQPLSSCEDGTEGQYRVLMASKIEKLSRGDPVYPPCDRCRRLNFECTKHLTACQACTKKHAKCAWKEIKEGELDHVPLMLGLGNGISQTQIQVDSSLELGLRTGPDGGFGAGDGQQQQHTHPMMVDRESHGDGQREREWESGRERDRGVENEHAMLTRIAAAAAGR</sequence>
<feature type="region of interest" description="Disordered" evidence="2">
    <location>
        <begin position="419"/>
        <end position="469"/>
    </location>
</feature>
<dbReference type="OMA" id="MPAIIHL"/>
<dbReference type="STRING" id="1072389.K1WJP8"/>
<dbReference type="EMBL" id="JH921458">
    <property type="protein sequence ID" value="EKD12452.1"/>
    <property type="molecule type" value="Genomic_DNA"/>
</dbReference>
<evidence type="ECO:0000256" key="2">
    <source>
        <dbReference type="SAM" id="MobiDB-lite"/>
    </source>
</evidence>
<gene>
    <name evidence="3" type="ORF">MBM_09486</name>
</gene>
<evidence type="ECO:0000256" key="1">
    <source>
        <dbReference type="ARBA" id="ARBA00023242"/>
    </source>
</evidence>
<accession>K1WJP8</accession>
<dbReference type="CDD" id="cd00067">
    <property type="entry name" value="GAL4"/>
    <property type="match status" value="1"/>
</dbReference>
<organism evidence="3 4">
    <name type="scientific">Marssonina brunnea f. sp. multigermtubi (strain MB_m1)</name>
    <name type="common">Marssonina leaf spot fungus</name>
    <dbReference type="NCBI Taxonomy" id="1072389"/>
    <lineage>
        <taxon>Eukaryota</taxon>
        <taxon>Fungi</taxon>
        <taxon>Dikarya</taxon>
        <taxon>Ascomycota</taxon>
        <taxon>Pezizomycotina</taxon>
        <taxon>Leotiomycetes</taxon>
        <taxon>Helotiales</taxon>
        <taxon>Drepanopezizaceae</taxon>
        <taxon>Drepanopeziza</taxon>
    </lineage>
</organism>
<dbReference type="Proteomes" id="UP000006753">
    <property type="component" value="Unassembled WGS sequence"/>
</dbReference>
<reference evidence="3 4" key="1">
    <citation type="journal article" date="2012" name="BMC Genomics">
        <title>Sequencing the genome of Marssonina brunnea reveals fungus-poplar co-evolution.</title>
        <authorList>
            <person name="Zhu S."/>
            <person name="Cao Y.-Z."/>
            <person name="Jiang C."/>
            <person name="Tan B.-Y."/>
            <person name="Wang Z."/>
            <person name="Feng S."/>
            <person name="Zhang L."/>
            <person name="Su X.-H."/>
            <person name="Brejova B."/>
            <person name="Vinar T."/>
            <person name="Xu M."/>
            <person name="Wang M.-X."/>
            <person name="Zhang S.-G."/>
            <person name="Huang M.-R."/>
            <person name="Wu R."/>
            <person name="Zhou Y."/>
        </authorList>
    </citation>
    <scope>NUCLEOTIDE SEQUENCE [LARGE SCALE GENOMIC DNA]</scope>
    <source>
        <strain evidence="3 4">MB_m1</strain>
    </source>
</reference>
<keyword evidence="1" id="KW-0539">Nucleus</keyword>
<name>K1WJP8_MARBU</name>
<evidence type="ECO:0008006" key="5">
    <source>
        <dbReference type="Google" id="ProtNLM"/>
    </source>
</evidence>
<keyword evidence="4" id="KW-1185">Reference proteome</keyword>
<feature type="region of interest" description="Disordered" evidence="2">
    <location>
        <begin position="232"/>
        <end position="255"/>
    </location>
</feature>
<dbReference type="GO" id="GO:0008270">
    <property type="term" value="F:zinc ion binding"/>
    <property type="evidence" value="ECO:0007669"/>
    <property type="project" value="InterPro"/>
</dbReference>
<feature type="compositionally biased region" description="Polar residues" evidence="2">
    <location>
        <begin position="292"/>
        <end position="320"/>
    </location>
</feature>
<dbReference type="AlphaFoldDB" id="K1WJP8"/>
<proteinExistence type="predicted"/>
<dbReference type="eggNOG" id="ENOG502SIM3">
    <property type="taxonomic scope" value="Eukaryota"/>
</dbReference>
<dbReference type="KEGG" id="mbe:MBM_09486"/>
<dbReference type="InParanoid" id="K1WJP8"/>
<feature type="region of interest" description="Disordered" evidence="2">
    <location>
        <begin position="1"/>
        <end position="43"/>
    </location>
</feature>
<feature type="compositionally biased region" description="Basic and acidic residues" evidence="2">
    <location>
        <begin position="439"/>
        <end position="469"/>
    </location>
</feature>
<evidence type="ECO:0000313" key="4">
    <source>
        <dbReference type="Proteomes" id="UP000006753"/>
    </source>
</evidence>
<dbReference type="GO" id="GO:0000981">
    <property type="term" value="F:DNA-binding transcription factor activity, RNA polymerase II-specific"/>
    <property type="evidence" value="ECO:0007669"/>
    <property type="project" value="InterPro"/>
</dbReference>
<dbReference type="HOGENOM" id="CLU_021917_1_1_1"/>
<feature type="region of interest" description="Disordered" evidence="2">
    <location>
        <begin position="278"/>
        <end position="326"/>
    </location>
</feature>
<dbReference type="GeneID" id="18765421"/>
<protein>
    <recommendedName>
        <fullName evidence="5">Zn(2)-C6 fungal-type domain-containing protein</fullName>
    </recommendedName>
</protein>
<dbReference type="OrthoDB" id="5422841at2759"/>
<evidence type="ECO:0000313" key="3">
    <source>
        <dbReference type="EMBL" id="EKD12452.1"/>
    </source>
</evidence>